<evidence type="ECO:0000256" key="4">
    <source>
        <dbReference type="ARBA" id="ARBA00022428"/>
    </source>
</evidence>
<dbReference type="SFLD" id="SFLDG00180">
    <property type="entry name" value="muconate_cycloisomerase"/>
    <property type="match status" value="1"/>
</dbReference>
<evidence type="ECO:0000256" key="1">
    <source>
        <dbReference type="ARBA" id="ARBA00000799"/>
    </source>
</evidence>
<protein>
    <recommendedName>
        <fullName evidence="3">isochorismate synthase</fullName>
        <ecNumber evidence="3">5.4.4.2</ecNumber>
    </recommendedName>
</protein>
<comment type="caution">
    <text evidence="14">The sequence shown here is derived from an EMBL/GenBank/DDBJ whole genome shotgun (WGS) entry which is preliminary data.</text>
</comment>
<evidence type="ECO:0000313" key="14">
    <source>
        <dbReference type="EMBL" id="RMZ55608.1"/>
    </source>
</evidence>
<dbReference type="EC" id="5.4.4.2" evidence="3"/>
<dbReference type="InterPro" id="IPR015890">
    <property type="entry name" value="Chorismate_C"/>
</dbReference>
<keyword evidence="5" id="KW-0808">Transferase</keyword>
<dbReference type="Gene3D" id="3.40.50.1220">
    <property type="entry name" value="TPP-binding domain"/>
    <property type="match status" value="1"/>
</dbReference>
<dbReference type="NCBIfam" id="TIGR00173">
    <property type="entry name" value="menD"/>
    <property type="match status" value="1"/>
</dbReference>
<dbReference type="Gene3D" id="3.40.50.970">
    <property type="match status" value="3"/>
</dbReference>
<dbReference type="GO" id="GO:0070205">
    <property type="term" value="F:2-succinyl-6-hydroxy-2,4-cyclohexadiene-1-carboxylate synthase activity"/>
    <property type="evidence" value="ECO:0007669"/>
    <property type="project" value="InterPro"/>
</dbReference>
<dbReference type="InterPro" id="IPR004433">
    <property type="entry name" value="MenaQ_synth_MenD"/>
</dbReference>
<evidence type="ECO:0000256" key="6">
    <source>
        <dbReference type="ARBA" id="ARBA00022723"/>
    </source>
</evidence>
<dbReference type="InterPro" id="IPR029058">
    <property type="entry name" value="AB_hydrolase_fold"/>
</dbReference>
<dbReference type="GO" id="GO:0030976">
    <property type="term" value="F:thiamine pyrophosphate binding"/>
    <property type="evidence" value="ECO:0007669"/>
    <property type="project" value="InterPro"/>
</dbReference>
<dbReference type="InterPro" id="IPR029061">
    <property type="entry name" value="THDP-binding"/>
</dbReference>
<dbReference type="Gene3D" id="3.30.390.10">
    <property type="entry name" value="Enolase-like, N-terminal domain"/>
    <property type="match status" value="1"/>
</dbReference>
<keyword evidence="8" id="KW-0786">Thiamine pyrophosphate</keyword>
<dbReference type="InterPro" id="IPR032264">
    <property type="entry name" value="MenD_middle"/>
</dbReference>
<dbReference type="SUPFAM" id="SSF56322">
    <property type="entry name" value="ADC synthase"/>
    <property type="match status" value="1"/>
</dbReference>
<comment type="catalytic activity">
    <reaction evidence="1">
        <text>chorismate = isochorismate</text>
        <dbReference type="Rhea" id="RHEA:18985"/>
        <dbReference type="ChEBI" id="CHEBI:29748"/>
        <dbReference type="ChEBI" id="CHEBI:29780"/>
        <dbReference type="EC" id="5.4.4.2"/>
    </reaction>
</comment>
<dbReference type="InterPro" id="IPR029065">
    <property type="entry name" value="Enolase_C-like"/>
</dbReference>
<dbReference type="HAMAP" id="MF_01659">
    <property type="entry name" value="MenD"/>
    <property type="match status" value="1"/>
</dbReference>
<dbReference type="Pfam" id="PF02776">
    <property type="entry name" value="TPP_enzyme_N"/>
    <property type="match status" value="1"/>
</dbReference>
<dbReference type="PRINTS" id="PR00111">
    <property type="entry name" value="ABHYDROLASE"/>
</dbReference>
<dbReference type="SFLD" id="SFLDF00009">
    <property type="entry name" value="o-succinylbenzoate_synthase"/>
    <property type="match status" value="1"/>
</dbReference>
<dbReference type="GO" id="GO:0046872">
    <property type="term" value="F:metal ion binding"/>
    <property type="evidence" value="ECO:0007669"/>
    <property type="project" value="UniProtKB-KW"/>
</dbReference>
<dbReference type="CDD" id="cd07037">
    <property type="entry name" value="TPP_PYR_MenD"/>
    <property type="match status" value="1"/>
</dbReference>
<keyword evidence="11" id="KW-0456">Lyase</keyword>
<evidence type="ECO:0000256" key="5">
    <source>
        <dbReference type="ARBA" id="ARBA00022679"/>
    </source>
</evidence>
<reference evidence="15" key="1">
    <citation type="journal article" date="2018" name="Algal Res.">
        <title>Characterization of plant carbon substrate utilization by Auxenochlorella protothecoides.</title>
        <authorList>
            <person name="Vogler B.W."/>
            <person name="Starkenburg S.R."/>
            <person name="Sudasinghe N."/>
            <person name="Schambach J.Y."/>
            <person name="Rollin J.A."/>
            <person name="Pattathil S."/>
            <person name="Barry A.N."/>
        </authorList>
    </citation>
    <scope>NUCLEOTIDE SEQUENCE [LARGE SCALE GENOMIC DNA]</scope>
    <source>
        <strain evidence="15">UTEX 25</strain>
    </source>
</reference>
<dbReference type="PANTHER" id="PTHR42916:SF1">
    <property type="entry name" value="PROTEIN PHYLLO, CHLOROPLASTIC"/>
    <property type="match status" value="1"/>
</dbReference>
<keyword evidence="9" id="KW-0464">Manganese</keyword>
<feature type="domain" description="Mandelate racemase/muconate lactonizing enzyme C-terminal" evidence="13">
    <location>
        <begin position="1391"/>
        <end position="1487"/>
    </location>
</feature>
<keyword evidence="4" id="KW-0474">Menaquinone biosynthesis</keyword>
<feature type="non-terminal residue" evidence="14">
    <location>
        <position position="1"/>
    </location>
</feature>
<dbReference type="GO" id="GO:0070204">
    <property type="term" value="F:2-succinyl-5-enolpyruvyl-6-hydroxy-3-cyclohexene-1-carboxylic-acid synthase activity"/>
    <property type="evidence" value="ECO:0007669"/>
    <property type="project" value="InterPro"/>
</dbReference>
<feature type="region of interest" description="Disordered" evidence="12">
    <location>
        <begin position="1"/>
        <end position="44"/>
    </location>
</feature>
<name>A0A3M7KYJ9_AUXPR</name>
<gene>
    <name evidence="14" type="ORF">APUTEX25_000191</name>
</gene>
<evidence type="ECO:0000256" key="9">
    <source>
        <dbReference type="ARBA" id="ARBA00023211"/>
    </source>
</evidence>
<proteinExistence type="inferred from homology"/>
<evidence type="ECO:0000256" key="12">
    <source>
        <dbReference type="SAM" id="MobiDB-lite"/>
    </source>
</evidence>
<dbReference type="InterPro" id="IPR013342">
    <property type="entry name" value="Mandelate_racemase_C"/>
</dbReference>
<dbReference type="SUPFAM" id="SSF51604">
    <property type="entry name" value="Enolase C-terminal domain-like"/>
    <property type="match status" value="1"/>
</dbReference>
<dbReference type="Pfam" id="PF16582">
    <property type="entry name" value="TPP_enzyme_M_2"/>
    <property type="match status" value="1"/>
</dbReference>
<keyword evidence="10" id="KW-0413">Isomerase</keyword>
<dbReference type="InterPro" id="IPR036849">
    <property type="entry name" value="Enolase-like_C_sf"/>
</dbReference>
<dbReference type="Pfam" id="PF12697">
    <property type="entry name" value="Abhydrolase_6"/>
    <property type="match status" value="1"/>
</dbReference>
<dbReference type="Pfam" id="PF00425">
    <property type="entry name" value="Chorismate_bind"/>
    <property type="match status" value="1"/>
</dbReference>
<dbReference type="Gene3D" id="3.40.50.1820">
    <property type="entry name" value="alpha/beta hydrolase"/>
    <property type="match status" value="1"/>
</dbReference>
<dbReference type="GO" id="GO:0009234">
    <property type="term" value="P:menaquinone biosynthetic process"/>
    <property type="evidence" value="ECO:0007669"/>
    <property type="project" value="UniProtKB-KW"/>
</dbReference>
<evidence type="ECO:0000259" key="13">
    <source>
        <dbReference type="SMART" id="SM00922"/>
    </source>
</evidence>
<evidence type="ECO:0000256" key="11">
    <source>
        <dbReference type="ARBA" id="ARBA00023239"/>
    </source>
</evidence>
<dbReference type="PANTHER" id="PTHR42916">
    <property type="entry name" value="2-SUCCINYL-5-ENOLPYRUVYL-6-HYDROXY-3-CYCLOHEXENE-1-CARBOXYLATE SYNTHASE"/>
    <property type="match status" value="1"/>
</dbReference>
<dbReference type="NCBIfam" id="TIGR00543">
    <property type="entry name" value="isochor_syn"/>
    <property type="match status" value="1"/>
</dbReference>
<dbReference type="InterPro" id="IPR012001">
    <property type="entry name" value="Thiamin_PyroP_enz_TPP-bd_dom"/>
</dbReference>
<dbReference type="HAMAP" id="MF_01660">
    <property type="entry name" value="MenH"/>
    <property type="match status" value="1"/>
</dbReference>
<dbReference type="Gene3D" id="3.20.20.120">
    <property type="entry name" value="Enolase-like C-terminal domain"/>
    <property type="match status" value="1"/>
</dbReference>
<sequence length="1898" mass="197770">ASPASSSLYEAVAPHPSRGPPSSDPAEAPQPMPAPSPPPPPVHVHCQTLPPCKDLAAGKEQVEKALDAAVAARAGLPAALIRCEAQVPRTHSALAWLQAQRAGTSGAAAPSRPAPTLYFSPRLSPGPDSAGAAAAACEEGAGAVAGVGAAALWRGAPGEALDAARLHGMQRFTSAAAPRVRALGGSRFDAQRGLSPEWAAFGTFTFLIPRGLLSFCIAAVTLAQELLDEESAEGEAAPCTPSLLDPGTALENYIAGGQQGLDDLLEALEGTPALGAPATGGDCGTRDPDCGAAALSKVVLARRSELRLSGGADPLALLASLQARNPRAYALFLELEGGEAFLSCTPERLYSRSGRSVASEAVAGTRARGGGSVENDFWLALDLLQSKKEHAEFTIVRDWVYEALRGICATVRVDVRKTVLKQESLQHLYGQLSGTLLPAATDADLLAALHPTPAVCGRPREASRDMLSSLEPFDRGFYSGPFGWLGGQGAEFAVAIRSALFVPEVQAPEFPGVQALGPTAMRVALYAGVGIVPGSKASLEWAELDLKVAALDRLLTPVPALQQARKRGSQWGAPNLNAAYARILVEELCRLGCSTFCIAPGSRSSPLTLAAAQHPRVQLVSGMDERSLAFWALGHGRSGAAPAVILTTSGTAVANLLPAAVEGWQSGTPLIILTADRPAEVRGSGANQTIHQPGIFSSYVCWQADLAPPSSAMPPQHLLGSLDRAVAAAGAGPVHLNVQLREPLGPVPEPWESTAWLEGLGDWATSSRPWSVQLEAAACASRLPHSLLAALSTATRGLLVAGELRAPEDRAAALAVSRALRWPLLADVLSGLRVGATGVPEGLIACGDNILAAQDPGMCTALRPDVVLQLGGRLTSKRISAFLAASSARGSSAGNDSAAWWVVDASPHSFDEHGCLAGRVRLPLGALERLLREAGVLVEGAAAAPFTSPYLELWRTMDREVGFLVRQRLNSAPYGEAHIAACLASSLPRGHALYIGNSMPIRDMDMFADGLALSGCTQGQVPSLGCPVGANRGASGIDGVLSSAAGFASGLGMPTTLVPRVEHKVLAVKTHPRPRATLAHRQMFAGPARSPLTVVVINNGGGGIFSSLPIAGQVPAQTLSDGWTTPQAVELGGLCRAHGVPHLRLGLADGTQALRAALRAAWASHTHSVVEVAVDPAGNLDWHRATTAAAAKLAEGVWGADVRRRRMGDVQSMAPATNGAVGEGRHVPSLGRAVIAQAWYERCSAPLSQPLPVRGGAPQDCRRVLRLHLRLSSGACGMGEAAPLAGVHAESLEESEAQLAGLCALLPGVGMPQTLARLGGRVADWLEREVGVLPRTLHPSVRCALEFALLGALAQEGQQTLSQLLCAELAGPHLSGPLPNNALLDCGEQTVAKAAEAAKKLVLQGWRAIKIKVGRRANPELDAAVVCGVRSAVGSEVVLRADANRAWSLPQAVQFGKAAARAKLQYIEEPVQDWQDLESFWRATGIATALDESVTQEGILDPPPEGTVALVLKPGVMGGPEATFELARTAARLGLQVALSSCMETREGLALLRELARAVDVQVFPDMLGLHGLGTDGYVGEAVAEPGSRPEGDRRPRATGSDLQGCAGLAIHCRRVLRHGCESEGGAAGTLVLLHGFLGAAEDWTPVAASLGTRRTVLAPDLPGHGSAGLLTGMVPPSLEQAAADVAGWCATLQQPVTLVGYSLGARLALTLALRHPGACSRLVLVSGSPGLEDALARAQRASQDAALATTMRQAPIEVFLEHWYSQPMWGTLRRHPRQSGIVARRASAQSDHAALADVLEAWSPGRASHAWDELPALSRRMPILLITGEEDEKFVGLQQAMLQRCQPAGTSGIGVQAATILSAGHAVHLERPLELAGAIEAWLKGLECTQQTLRPLE</sequence>
<evidence type="ECO:0000256" key="10">
    <source>
        <dbReference type="ARBA" id="ARBA00023235"/>
    </source>
</evidence>
<accession>A0A3M7KYJ9</accession>
<evidence type="ECO:0000256" key="8">
    <source>
        <dbReference type="ARBA" id="ARBA00023052"/>
    </source>
</evidence>
<dbReference type="Gene3D" id="3.60.120.10">
    <property type="entry name" value="Anthranilate synthase"/>
    <property type="match status" value="1"/>
</dbReference>
<dbReference type="GO" id="GO:0008909">
    <property type="term" value="F:isochorismate synthase activity"/>
    <property type="evidence" value="ECO:0007669"/>
    <property type="project" value="UniProtKB-EC"/>
</dbReference>
<keyword evidence="6" id="KW-0479">Metal-binding</keyword>
<keyword evidence="7" id="KW-0460">Magnesium</keyword>
<feature type="compositionally biased region" description="Pro residues" evidence="12">
    <location>
        <begin position="17"/>
        <end position="42"/>
    </location>
</feature>
<dbReference type="Proteomes" id="UP000279271">
    <property type="component" value="Unassembled WGS sequence"/>
</dbReference>
<dbReference type="InterPro" id="IPR000073">
    <property type="entry name" value="AB_hydrolase_1"/>
</dbReference>
<dbReference type="SMART" id="SM00922">
    <property type="entry name" value="MR_MLE"/>
    <property type="match status" value="1"/>
</dbReference>
<evidence type="ECO:0000256" key="3">
    <source>
        <dbReference type="ARBA" id="ARBA00012824"/>
    </source>
</evidence>
<organism evidence="14 15">
    <name type="scientific">Auxenochlorella protothecoides</name>
    <name type="common">Green microalga</name>
    <name type="synonym">Chlorella protothecoides</name>
    <dbReference type="NCBI Taxonomy" id="3075"/>
    <lineage>
        <taxon>Eukaryota</taxon>
        <taxon>Viridiplantae</taxon>
        <taxon>Chlorophyta</taxon>
        <taxon>core chlorophytes</taxon>
        <taxon>Trebouxiophyceae</taxon>
        <taxon>Chlorellales</taxon>
        <taxon>Chlorellaceae</taxon>
        <taxon>Auxenochlorella</taxon>
    </lineage>
</organism>
<evidence type="ECO:0000256" key="2">
    <source>
        <dbReference type="ARBA" id="ARBA00005297"/>
    </source>
</evidence>
<dbReference type="SUPFAM" id="SSF52518">
    <property type="entry name" value="Thiamin diphosphate-binding fold (THDP-binding)"/>
    <property type="match status" value="2"/>
</dbReference>
<dbReference type="InterPro" id="IPR004561">
    <property type="entry name" value="IsoChor_synthase"/>
</dbReference>
<dbReference type="EMBL" id="QOKY01000160">
    <property type="protein sequence ID" value="RMZ55608.1"/>
    <property type="molecule type" value="Genomic_DNA"/>
</dbReference>
<evidence type="ECO:0000313" key="15">
    <source>
        <dbReference type="Proteomes" id="UP000279271"/>
    </source>
</evidence>
<dbReference type="SFLD" id="SFLDS00001">
    <property type="entry name" value="Enolase"/>
    <property type="match status" value="1"/>
</dbReference>
<dbReference type="InterPro" id="IPR005801">
    <property type="entry name" value="ADC_synthase"/>
</dbReference>
<comment type="similarity">
    <text evidence="2">Belongs to the isochorismate synthase family.</text>
</comment>
<dbReference type="SUPFAM" id="SSF53474">
    <property type="entry name" value="alpha/beta-Hydrolases"/>
    <property type="match status" value="1"/>
</dbReference>
<evidence type="ECO:0000256" key="7">
    <source>
        <dbReference type="ARBA" id="ARBA00022842"/>
    </source>
</evidence>
<dbReference type="SUPFAM" id="SSF54826">
    <property type="entry name" value="Enolase N-terminal domain-like"/>
    <property type="match status" value="1"/>
</dbReference>
<dbReference type="InterPro" id="IPR022485">
    <property type="entry name" value="SHCHC_synthase_MenH"/>
</dbReference>
<dbReference type="Pfam" id="PF13378">
    <property type="entry name" value="MR_MLE_C"/>
    <property type="match status" value="1"/>
</dbReference>
<dbReference type="InterPro" id="IPR029017">
    <property type="entry name" value="Enolase-like_N"/>
</dbReference>